<evidence type="ECO:0000313" key="4">
    <source>
        <dbReference type="Proteomes" id="UP001153076"/>
    </source>
</evidence>
<feature type="region of interest" description="Disordered" evidence="2">
    <location>
        <begin position="1"/>
        <end position="28"/>
    </location>
</feature>
<keyword evidence="4" id="KW-1185">Reference proteome</keyword>
<comment type="caution">
    <text evidence="3">The sequence shown here is derived from an EMBL/GenBank/DDBJ whole genome shotgun (WGS) entry which is preliminary data.</text>
</comment>
<name>A0A9Q1QB87_9CARY</name>
<dbReference type="EMBL" id="JAKOGI010000434">
    <property type="protein sequence ID" value="KAJ8435091.1"/>
    <property type="molecule type" value="Genomic_DNA"/>
</dbReference>
<dbReference type="Proteomes" id="UP001153076">
    <property type="component" value="Unassembled WGS sequence"/>
</dbReference>
<dbReference type="AlphaFoldDB" id="A0A9Q1QB87"/>
<protein>
    <submittedName>
        <fullName evidence="3">Uncharacterized protein</fullName>
    </submittedName>
</protein>
<reference evidence="3" key="1">
    <citation type="submission" date="2022-04" db="EMBL/GenBank/DDBJ databases">
        <title>Carnegiea gigantea Genome sequencing and assembly v2.</title>
        <authorList>
            <person name="Copetti D."/>
            <person name="Sanderson M.J."/>
            <person name="Burquez A."/>
            <person name="Wojciechowski M.F."/>
        </authorList>
    </citation>
    <scope>NUCLEOTIDE SEQUENCE</scope>
    <source>
        <strain evidence="3">SGP5-SGP5p</strain>
        <tissue evidence="3">Aerial part</tissue>
    </source>
</reference>
<evidence type="ECO:0000313" key="3">
    <source>
        <dbReference type="EMBL" id="KAJ8435091.1"/>
    </source>
</evidence>
<gene>
    <name evidence="3" type="ORF">Cgig2_006363</name>
</gene>
<keyword evidence="1" id="KW-0175">Coiled coil</keyword>
<proteinExistence type="predicted"/>
<organism evidence="3 4">
    <name type="scientific">Carnegiea gigantea</name>
    <dbReference type="NCBI Taxonomy" id="171969"/>
    <lineage>
        <taxon>Eukaryota</taxon>
        <taxon>Viridiplantae</taxon>
        <taxon>Streptophyta</taxon>
        <taxon>Embryophyta</taxon>
        <taxon>Tracheophyta</taxon>
        <taxon>Spermatophyta</taxon>
        <taxon>Magnoliopsida</taxon>
        <taxon>eudicotyledons</taxon>
        <taxon>Gunneridae</taxon>
        <taxon>Pentapetalae</taxon>
        <taxon>Caryophyllales</taxon>
        <taxon>Cactineae</taxon>
        <taxon>Cactaceae</taxon>
        <taxon>Cactoideae</taxon>
        <taxon>Echinocereeae</taxon>
        <taxon>Carnegiea</taxon>
    </lineage>
</organism>
<feature type="coiled-coil region" evidence="1">
    <location>
        <begin position="180"/>
        <end position="207"/>
    </location>
</feature>
<evidence type="ECO:0000256" key="2">
    <source>
        <dbReference type="SAM" id="MobiDB-lite"/>
    </source>
</evidence>
<accession>A0A9Q1QB87</accession>
<sequence>MSMQIEQRRRSKRQAAIAQDATRRASDDQTVIATSNVLAVEHLNEPEIEDEPVKKHRRPTVLFEVHARKMEDRVVVLFNDKAQPIGPIDKVANEFNKQISAKNSESREQQDNMHTMGAVSFARKHYDLKRMKEIEALQESGLSSSDEDPFDKPQALAPEFIDATRAGLGEEMQKDFDAHKEKMEVDLKAEKDKVANMQKELDAQKVVLDAQKGELHA</sequence>
<evidence type="ECO:0000256" key="1">
    <source>
        <dbReference type="SAM" id="Coils"/>
    </source>
</evidence>